<gene>
    <name evidence="2" type="ORF">SLS63_003367</name>
</gene>
<feature type="region of interest" description="Disordered" evidence="1">
    <location>
        <begin position="574"/>
        <end position="605"/>
    </location>
</feature>
<name>A0ABR1PGQ4_DIAER</name>
<accession>A0ABR1PGQ4</accession>
<feature type="region of interest" description="Disordered" evidence="1">
    <location>
        <begin position="136"/>
        <end position="157"/>
    </location>
</feature>
<dbReference type="Proteomes" id="UP001430848">
    <property type="component" value="Unassembled WGS sequence"/>
</dbReference>
<feature type="region of interest" description="Disordered" evidence="1">
    <location>
        <begin position="270"/>
        <end position="298"/>
    </location>
</feature>
<evidence type="ECO:0008006" key="4">
    <source>
        <dbReference type="Google" id="ProtNLM"/>
    </source>
</evidence>
<feature type="compositionally biased region" description="Polar residues" evidence="1">
    <location>
        <begin position="358"/>
        <end position="372"/>
    </location>
</feature>
<feature type="region of interest" description="Disordered" evidence="1">
    <location>
        <begin position="316"/>
        <end position="395"/>
    </location>
</feature>
<evidence type="ECO:0000313" key="3">
    <source>
        <dbReference type="Proteomes" id="UP001430848"/>
    </source>
</evidence>
<dbReference type="EMBL" id="JAKNSF020000010">
    <property type="protein sequence ID" value="KAK7736389.1"/>
    <property type="molecule type" value="Genomic_DNA"/>
</dbReference>
<reference evidence="2 3" key="1">
    <citation type="submission" date="2024-02" db="EMBL/GenBank/DDBJ databases">
        <title>De novo assembly and annotation of 12 fungi associated with fruit tree decline syndrome in Ontario, Canada.</title>
        <authorList>
            <person name="Sulman M."/>
            <person name="Ellouze W."/>
            <person name="Ilyukhin E."/>
        </authorList>
    </citation>
    <scope>NUCLEOTIDE SEQUENCE [LARGE SCALE GENOMIC DNA]</scope>
    <source>
        <strain evidence="2 3">M169</strain>
    </source>
</reference>
<feature type="compositionally biased region" description="Polar residues" evidence="1">
    <location>
        <begin position="275"/>
        <end position="298"/>
    </location>
</feature>
<proteinExistence type="predicted"/>
<comment type="caution">
    <text evidence="2">The sequence shown here is derived from an EMBL/GenBank/DDBJ whole genome shotgun (WGS) entry which is preliminary data.</text>
</comment>
<evidence type="ECO:0000313" key="2">
    <source>
        <dbReference type="EMBL" id="KAK7736389.1"/>
    </source>
</evidence>
<sequence length="605" mass="67097">MSTRFDEQGRRYMVLENLPVDKNYVANWINSGGEFAIGGSPGFIREALNNELTAREFEDSVNQHGNSLWHIVVLPDSNMSNAPRFNFYRDSPITQGYPVATTLRPTQQNLQNNQPATVSQKIPYTNQQPVLAQYNPMGGYGQGNSSAAPSQQSRFNTPMPGTIGSRGASTMAFPPEQFYSQTPQQGSFHGFNHNNRPAQANYQGQSNIGMSNQSSGPPAGFLPQVHRPIFDRHGNIVGEQGNTNAGNMYGSNLYDSNLYSSNMYGNNMVGPPQSIPFQGSQQQFNPTQPAQNAETSNPQLAAAAQSFFSFVKHKMDQDKDYQDAGGQEEGGQDEDDQESNQAEPSQDERDQDEGIALGNTSRNNANSINSQRAAPRPPVPVYQPESSATDLLSASEKEPHRFADNTGMNLCDYCGRDGHEADACIKWDPVHFDKPVCTACNNDQHSLDECPKFRAMPLSQRQALLLDKGGRRPGVRSEHHAWTRYVHRGGRYNKEGGGLPLTRLFLRNLSLDKESGAMMQDAWKVWDYRRGVPERFWDPRAESLAGDPAADVDERFKGGQHELGWRMPVPCSVSRAGPSQGLTPLYKPVPQFRNNNEEEGDETEL</sequence>
<dbReference type="InterPro" id="IPR036875">
    <property type="entry name" value="Znf_CCHC_sf"/>
</dbReference>
<feature type="compositionally biased region" description="Polar residues" evidence="1">
    <location>
        <begin position="143"/>
        <end position="156"/>
    </location>
</feature>
<organism evidence="2 3">
    <name type="scientific">Diaporthe eres</name>
    <name type="common">Phomopsis oblonga</name>
    <dbReference type="NCBI Taxonomy" id="83184"/>
    <lineage>
        <taxon>Eukaryota</taxon>
        <taxon>Fungi</taxon>
        <taxon>Dikarya</taxon>
        <taxon>Ascomycota</taxon>
        <taxon>Pezizomycotina</taxon>
        <taxon>Sordariomycetes</taxon>
        <taxon>Sordariomycetidae</taxon>
        <taxon>Diaporthales</taxon>
        <taxon>Diaporthaceae</taxon>
        <taxon>Diaporthe</taxon>
        <taxon>Diaporthe eres species complex</taxon>
    </lineage>
</organism>
<protein>
    <recommendedName>
        <fullName evidence="4">CCHC-type domain-containing protein</fullName>
    </recommendedName>
</protein>
<keyword evidence="3" id="KW-1185">Reference proteome</keyword>
<dbReference type="SUPFAM" id="SSF57756">
    <property type="entry name" value="Retrovirus zinc finger-like domains"/>
    <property type="match status" value="1"/>
</dbReference>
<evidence type="ECO:0000256" key="1">
    <source>
        <dbReference type="SAM" id="MobiDB-lite"/>
    </source>
</evidence>